<dbReference type="AlphaFoldDB" id="A0A5J4YYH7"/>
<dbReference type="Pfam" id="PF00069">
    <property type="entry name" value="Pkinase"/>
    <property type="match status" value="1"/>
</dbReference>
<evidence type="ECO:0000313" key="4">
    <source>
        <dbReference type="Proteomes" id="UP000324585"/>
    </source>
</evidence>
<gene>
    <name evidence="3" type="ORF">FVE85_2333</name>
</gene>
<dbReference type="GO" id="GO:0004674">
    <property type="term" value="F:protein serine/threonine kinase activity"/>
    <property type="evidence" value="ECO:0007669"/>
    <property type="project" value="InterPro"/>
</dbReference>
<dbReference type="Gene3D" id="1.10.510.10">
    <property type="entry name" value="Transferase(Phosphotransferase) domain 1"/>
    <property type="match status" value="1"/>
</dbReference>
<feature type="domain" description="Protein kinase" evidence="2">
    <location>
        <begin position="147"/>
        <end position="426"/>
    </location>
</feature>
<keyword evidence="4" id="KW-1185">Reference proteome</keyword>
<dbReference type="PANTHER" id="PTHR24348:SF68">
    <property type="entry name" value="SERINE_THREONINE-PROTEIN KINASE ATG1C"/>
    <property type="match status" value="1"/>
</dbReference>
<dbReference type="EMBL" id="VRMN01000003">
    <property type="protein sequence ID" value="KAA8496178.1"/>
    <property type="molecule type" value="Genomic_DNA"/>
</dbReference>
<dbReference type="SUPFAM" id="SSF56112">
    <property type="entry name" value="Protein kinase-like (PK-like)"/>
    <property type="match status" value="1"/>
</dbReference>
<feature type="region of interest" description="Disordered" evidence="1">
    <location>
        <begin position="109"/>
        <end position="153"/>
    </location>
</feature>
<dbReference type="PROSITE" id="PS00108">
    <property type="entry name" value="PROTEIN_KINASE_ST"/>
    <property type="match status" value="1"/>
</dbReference>
<accession>A0A5J4YYH7</accession>
<keyword evidence="3" id="KW-0808">Transferase</keyword>
<feature type="compositionally biased region" description="Polar residues" evidence="1">
    <location>
        <begin position="110"/>
        <end position="119"/>
    </location>
</feature>
<feature type="compositionally biased region" description="Polar residues" evidence="1">
    <location>
        <begin position="9"/>
        <end position="20"/>
    </location>
</feature>
<name>A0A5J4YYH7_PORPP</name>
<dbReference type="OMA" id="LYTHASE"/>
<evidence type="ECO:0000259" key="2">
    <source>
        <dbReference type="PROSITE" id="PS50011"/>
    </source>
</evidence>
<proteinExistence type="predicted"/>
<dbReference type="InterPro" id="IPR000719">
    <property type="entry name" value="Prot_kinase_dom"/>
</dbReference>
<dbReference type="GO" id="GO:0005737">
    <property type="term" value="C:cytoplasm"/>
    <property type="evidence" value="ECO:0007669"/>
    <property type="project" value="TreeGrafter"/>
</dbReference>
<feature type="compositionally biased region" description="Low complexity" evidence="1">
    <location>
        <begin position="518"/>
        <end position="532"/>
    </location>
</feature>
<feature type="compositionally biased region" description="Polar residues" evidence="1">
    <location>
        <begin position="127"/>
        <end position="141"/>
    </location>
</feature>
<dbReference type="SMART" id="SM00220">
    <property type="entry name" value="S_TKc"/>
    <property type="match status" value="1"/>
</dbReference>
<reference evidence="4" key="1">
    <citation type="journal article" date="2019" name="Nat. Commun.">
        <title>Expansion of phycobilisome linker gene families in mesophilic red algae.</title>
        <authorList>
            <person name="Lee J."/>
            <person name="Kim D."/>
            <person name="Bhattacharya D."/>
            <person name="Yoon H.S."/>
        </authorList>
    </citation>
    <scope>NUCLEOTIDE SEQUENCE [LARGE SCALE GENOMIC DNA]</scope>
    <source>
        <strain evidence="4">CCMP 1328</strain>
    </source>
</reference>
<protein>
    <submittedName>
        <fullName evidence="3">Calcium-dependent protein kinase 1</fullName>
    </submittedName>
</protein>
<evidence type="ECO:0000313" key="3">
    <source>
        <dbReference type="EMBL" id="KAA8496178.1"/>
    </source>
</evidence>
<dbReference type="InterPro" id="IPR045269">
    <property type="entry name" value="Atg1-like"/>
</dbReference>
<dbReference type="OrthoDB" id="5979581at2759"/>
<organism evidence="3 4">
    <name type="scientific">Porphyridium purpureum</name>
    <name type="common">Red alga</name>
    <name type="synonym">Porphyridium cruentum</name>
    <dbReference type="NCBI Taxonomy" id="35688"/>
    <lineage>
        <taxon>Eukaryota</taxon>
        <taxon>Rhodophyta</taxon>
        <taxon>Bangiophyceae</taxon>
        <taxon>Porphyridiales</taxon>
        <taxon>Porphyridiaceae</taxon>
        <taxon>Porphyridium</taxon>
    </lineage>
</organism>
<dbReference type="GO" id="GO:0010506">
    <property type="term" value="P:regulation of autophagy"/>
    <property type="evidence" value="ECO:0007669"/>
    <property type="project" value="InterPro"/>
</dbReference>
<feature type="compositionally biased region" description="Basic and acidic residues" evidence="1">
    <location>
        <begin position="543"/>
        <end position="559"/>
    </location>
</feature>
<sequence length="559" mass="62237">MATAHLVETPQTPKSATLTSPRWGKREKAPFKAKFKVPREVNELLSLDHTNSSHHNSTNFSLFSPRRNTALSLLDGYCERKRTIYSSNTTAVFEVQLINDLVVPPFPEAQQPSLQQRGSVASEGWKSGTNARSKSSISTSPVRGARRSESFMVEKPDRGTLERVLSPRYAAVKAIHQSRMEDVKELECAQNELQISRMLAEQEYKHPNLVQVLDVKYFEEKKVFFVLMELLTGGSLRSVLRRHPDGMPEGFVCEIMFQVLDALSFLHRRMNVAHRDIKPENVMLRRECLDPSDPSTYTTPDPDLLCIIDFNNAAVISTHALRDAYGTLEYAAPEVLEHSVDYSEKCDLWSAGCVMYEALTGRPLFDPQHGQVAIESIFVADIPSQLSADHASGAFSATALDLLTGLLNRDASARLSADQAMNHKWFAELVQQRPKKQKEKEKEMGLRSPLARLKARTRSPGGKGSTPPGTPSLHVLEMPKLRIESRKDSAPMSPLSSPRRNRLAMSPPRGQVISRARSPLSPRSGTGTSTSRAQSPCSPRATDSQDKRDAVFKFESADS</sequence>
<comment type="caution">
    <text evidence="3">The sequence shown here is derived from an EMBL/GenBank/DDBJ whole genome shotgun (WGS) entry which is preliminary data.</text>
</comment>
<dbReference type="GO" id="GO:0005524">
    <property type="term" value="F:ATP binding"/>
    <property type="evidence" value="ECO:0007669"/>
    <property type="project" value="InterPro"/>
</dbReference>
<feature type="compositionally biased region" description="Basic and acidic residues" evidence="1">
    <location>
        <begin position="477"/>
        <end position="489"/>
    </location>
</feature>
<dbReference type="InterPro" id="IPR008271">
    <property type="entry name" value="Ser/Thr_kinase_AS"/>
</dbReference>
<dbReference type="Proteomes" id="UP000324585">
    <property type="component" value="Unassembled WGS sequence"/>
</dbReference>
<feature type="region of interest" description="Disordered" evidence="1">
    <location>
        <begin position="1"/>
        <end position="23"/>
    </location>
</feature>
<feature type="region of interest" description="Disordered" evidence="1">
    <location>
        <begin position="431"/>
        <end position="559"/>
    </location>
</feature>
<evidence type="ECO:0000256" key="1">
    <source>
        <dbReference type="SAM" id="MobiDB-lite"/>
    </source>
</evidence>
<dbReference type="InterPro" id="IPR011009">
    <property type="entry name" value="Kinase-like_dom_sf"/>
</dbReference>
<keyword evidence="3" id="KW-0418">Kinase</keyword>
<dbReference type="PROSITE" id="PS50011">
    <property type="entry name" value="PROTEIN_KINASE_DOM"/>
    <property type="match status" value="1"/>
</dbReference>
<dbReference type="PANTHER" id="PTHR24348">
    <property type="entry name" value="SERINE/THREONINE-PROTEIN KINASE UNC-51-RELATED"/>
    <property type="match status" value="1"/>
</dbReference>